<dbReference type="InterPro" id="IPR051478">
    <property type="entry name" value="Beta-lactamase-like_AB/R"/>
</dbReference>
<dbReference type="PANTHER" id="PTHR22935">
    <property type="entry name" value="PENICILLIN-BINDING PROTEIN"/>
    <property type="match status" value="1"/>
</dbReference>
<dbReference type="EMBL" id="JANIEX010001494">
    <property type="protein sequence ID" value="KAJ3557322.1"/>
    <property type="molecule type" value="Genomic_DNA"/>
</dbReference>
<dbReference type="InterPro" id="IPR012338">
    <property type="entry name" value="Beta-lactam/transpept-like"/>
</dbReference>
<keyword evidence="2" id="KW-0472">Membrane</keyword>
<dbReference type="Gene3D" id="3.40.710.10">
    <property type="entry name" value="DD-peptidase/beta-lactamase superfamily"/>
    <property type="match status" value="1"/>
</dbReference>
<organism evidence="4 5">
    <name type="scientific">Leucocoprinus birnbaumii</name>
    <dbReference type="NCBI Taxonomy" id="56174"/>
    <lineage>
        <taxon>Eukaryota</taxon>
        <taxon>Fungi</taxon>
        <taxon>Dikarya</taxon>
        <taxon>Basidiomycota</taxon>
        <taxon>Agaricomycotina</taxon>
        <taxon>Agaricomycetes</taxon>
        <taxon>Agaricomycetidae</taxon>
        <taxon>Agaricales</taxon>
        <taxon>Agaricineae</taxon>
        <taxon>Agaricaceae</taxon>
        <taxon>Leucocoprinus</taxon>
    </lineage>
</organism>
<dbReference type="InterPro" id="IPR001466">
    <property type="entry name" value="Beta-lactam-related"/>
</dbReference>
<sequence>MDSKRDTVIDFPSPKVRDTLKKRYGKIVAFITLIGLARLWTFNYHQKQHSSAQSGQLGCSFPLPIHLLKEHPLQPGEGALPDSSRKLHAYLSARTADSDIDSLSIAIVTPTGTLFEQSYGILKANETASDKPVSRDSIYRIASITKMFTTLETLILRERGVLDLDDAVEKHLPEVKYPSYGWSDYLKGEDTKENSDGPRPRVTLRQLASHMSGIGRDFPPLDIEWPQDSPIPGFSHIRTQGDLPIPEHRYKDLIEAVNRFPLVNLPYDYPIYSNSGIDLLGLANVAANSRSAADSASEPQTHEDLIKRDIFEPLGLNSSFYRIPHDSALVDHLAIPSKNHEWADFTFDNADAPAGGQYSSLADLELILQSFLNPTKNNGVISEHVVREWLHPLFTWKGGFQETGSPWEITISEGGIRMYMKGGNLPGYHSEFVVVPELQYGIIVLVTGTYSNTATFVHEAVSLFQPAIQTLLGERVNDTYSGRWIGVHGEDEGTTSAEVKTLNGGLYMTELFVRGYDILKIVEDADVSLQGPYPIALWSTGRPGEFRLAFGRKQLNSDPMSGCMPYWVSIDNPIYSHGAPIDLVYWDGQELIYPSADARFTRV</sequence>
<dbReference type="Proteomes" id="UP001213000">
    <property type="component" value="Unassembled WGS sequence"/>
</dbReference>
<evidence type="ECO:0000256" key="1">
    <source>
        <dbReference type="ARBA" id="ARBA00038473"/>
    </source>
</evidence>
<evidence type="ECO:0000313" key="5">
    <source>
        <dbReference type="Proteomes" id="UP001213000"/>
    </source>
</evidence>
<dbReference type="SUPFAM" id="SSF56601">
    <property type="entry name" value="beta-lactamase/transpeptidase-like"/>
    <property type="match status" value="1"/>
</dbReference>
<comment type="similarity">
    <text evidence="1">Belongs to the beta-lactamase family.</text>
</comment>
<feature type="domain" description="Beta-lactamase-related" evidence="3">
    <location>
        <begin position="90"/>
        <end position="454"/>
    </location>
</feature>
<name>A0AAD5YNM8_9AGAR</name>
<evidence type="ECO:0000256" key="2">
    <source>
        <dbReference type="SAM" id="Phobius"/>
    </source>
</evidence>
<keyword evidence="5" id="KW-1185">Reference proteome</keyword>
<protein>
    <recommendedName>
        <fullName evidence="3">Beta-lactamase-related domain-containing protein</fullName>
    </recommendedName>
</protein>
<accession>A0AAD5YNM8</accession>
<proteinExistence type="inferred from homology"/>
<evidence type="ECO:0000259" key="3">
    <source>
        <dbReference type="Pfam" id="PF00144"/>
    </source>
</evidence>
<reference evidence="4" key="1">
    <citation type="submission" date="2022-07" db="EMBL/GenBank/DDBJ databases">
        <title>Genome Sequence of Leucocoprinus birnbaumii.</title>
        <authorList>
            <person name="Buettner E."/>
        </authorList>
    </citation>
    <scope>NUCLEOTIDE SEQUENCE</scope>
    <source>
        <strain evidence="4">VT141</strain>
    </source>
</reference>
<keyword evidence="2" id="KW-1133">Transmembrane helix</keyword>
<keyword evidence="2" id="KW-0812">Transmembrane</keyword>
<evidence type="ECO:0000313" key="4">
    <source>
        <dbReference type="EMBL" id="KAJ3557322.1"/>
    </source>
</evidence>
<comment type="caution">
    <text evidence="4">The sequence shown here is derived from an EMBL/GenBank/DDBJ whole genome shotgun (WGS) entry which is preliminary data.</text>
</comment>
<dbReference type="AlphaFoldDB" id="A0AAD5YNM8"/>
<dbReference type="PANTHER" id="PTHR22935:SF95">
    <property type="entry name" value="BETA-LACTAMASE-LIKE 1-RELATED"/>
    <property type="match status" value="1"/>
</dbReference>
<feature type="transmembrane region" description="Helical" evidence="2">
    <location>
        <begin position="24"/>
        <end position="42"/>
    </location>
</feature>
<dbReference type="Pfam" id="PF00144">
    <property type="entry name" value="Beta-lactamase"/>
    <property type="match status" value="1"/>
</dbReference>
<gene>
    <name evidence="4" type="ORF">NP233_g11771</name>
</gene>